<evidence type="ECO:0000256" key="1">
    <source>
        <dbReference type="ARBA" id="ARBA00000156"/>
    </source>
</evidence>
<dbReference type="PANTHER" id="PTHR22936:SF77">
    <property type="entry name" value="RHOMBOID-LIKE PROTEIN 1"/>
    <property type="match status" value="1"/>
</dbReference>
<sequence>MGRGSRPHDAYPTAPPRPPSRWVSWLVPVFLVANVAAFAATMYVNDCPKNARVPSLCVWREQLGRFAFQPPRENPLFGPSTATLLKMGGLDVNKVVHDHQQWRLISSIWLHGGVIHLLANMLSLLFIGIGLEQEFGFLRIGPLYIISGIGGSVLSALFNKSSISVGASGALFGLLGSMLSELITNWTVYANKCSALMSLVFIIAINLAIGILPRVDNFAHVGGFISGFLLGFVLLMRPQFGYVSRNNAPIGYPTYTAKRKHKIYQYVLWIIGAILLVVGFAVGLIMLFRGENGYEHCSWCHYLSCVPTRFWSCNQQQSPSTCTTSQLGNNWNLTCSGSGKTQSYVLQNATEYRIYELCTELCS</sequence>
<dbReference type="EMBL" id="JANAVB010020600">
    <property type="protein sequence ID" value="KAJ6826726.1"/>
    <property type="molecule type" value="Genomic_DNA"/>
</dbReference>
<feature type="transmembrane region" description="Helical" evidence="8">
    <location>
        <begin position="22"/>
        <end position="44"/>
    </location>
</feature>
<name>A0AAX6GD99_IRIPA</name>
<dbReference type="SUPFAM" id="SSF144091">
    <property type="entry name" value="Rhomboid-like"/>
    <property type="match status" value="1"/>
</dbReference>
<feature type="transmembrane region" description="Helical" evidence="8">
    <location>
        <begin position="266"/>
        <end position="288"/>
    </location>
</feature>
<evidence type="ECO:0000313" key="10">
    <source>
        <dbReference type="EMBL" id="KAJ6826726.1"/>
    </source>
</evidence>
<dbReference type="GO" id="GO:0006508">
    <property type="term" value="P:proteolysis"/>
    <property type="evidence" value="ECO:0007669"/>
    <property type="project" value="UniProtKB-KW"/>
</dbReference>
<gene>
    <name evidence="10" type="ORF">M6B38_370445</name>
</gene>
<evidence type="ECO:0000256" key="7">
    <source>
        <dbReference type="ARBA" id="ARBA00023136"/>
    </source>
</evidence>
<evidence type="ECO:0000256" key="5">
    <source>
        <dbReference type="ARBA" id="ARBA00022801"/>
    </source>
</evidence>
<dbReference type="GO" id="GO:0012505">
    <property type="term" value="C:endomembrane system"/>
    <property type="evidence" value="ECO:0007669"/>
    <property type="project" value="UniProtKB-ARBA"/>
</dbReference>
<evidence type="ECO:0000313" key="11">
    <source>
        <dbReference type="Proteomes" id="UP001140949"/>
    </source>
</evidence>
<evidence type="ECO:0000259" key="9">
    <source>
        <dbReference type="Pfam" id="PF01694"/>
    </source>
</evidence>
<keyword evidence="11" id="KW-1185">Reference proteome</keyword>
<reference evidence="10" key="1">
    <citation type="journal article" date="2023" name="GigaByte">
        <title>Genome assembly of the bearded iris, Iris pallida Lam.</title>
        <authorList>
            <person name="Bruccoleri R.E."/>
            <person name="Oakeley E.J."/>
            <person name="Faust A.M.E."/>
            <person name="Altorfer M."/>
            <person name="Dessus-Babus S."/>
            <person name="Burckhardt D."/>
            <person name="Oertli M."/>
            <person name="Naumann U."/>
            <person name="Petersen F."/>
            <person name="Wong J."/>
        </authorList>
    </citation>
    <scope>NUCLEOTIDE SEQUENCE</scope>
    <source>
        <strain evidence="10">GSM-AAB239-AS_SAM_17_03QT</strain>
    </source>
</reference>
<dbReference type="PANTHER" id="PTHR22936">
    <property type="entry name" value="RHOMBOID-RELATED"/>
    <property type="match status" value="1"/>
</dbReference>
<comment type="similarity">
    <text evidence="3 8">Belongs to the peptidase S54 family.</text>
</comment>
<dbReference type="InterPro" id="IPR035952">
    <property type="entry name" value="Rhomboid-like_sf"/>
</dbReference>
<dbReference type="Proteomes" id="UP001140949">
    <property type="component" value="Unassembled WGS sequence"/>
</dbReference>
<feature type="transmembrane region" description="Helical" evidence="8">
    <location>
        <begin position="218"/>
        <end position="236"/>
    </location>
</feature>
<comment type="function">
    <text evidence="8">Serine protease involved in intramembrane proteolysis.</text>
</comment>
<comment type="catalytic activity">
    <reaction evidence="1 8">
        <text>Cleaves type-1 transmembrane domains using a catalytic dyad composed of serine and histidine that are contributed by different transmembrane domains.</text>
        <dbReference type="EC" id="3.4.21.105"/>
    </reaction>
</comment>
<feature type="transmembrane region" description="Helical" evidence="8">
    <location>
        <begin position="136"/>
        <end position="157"/>
    </location>
</feature>
<dbReference type="GO" id="GO:0004252">
    <property type="term" value="F:serine-type endopeptidase activity"/>
    <property type="evidence" value="ECO:0007669"/>
    <property type="project" value="InterPro"/>
</dbReference>
<dbReference type="FunFam" id="1.20.1540.10:FF:000019">
    <property type="entry name" value="RHOMBOID-like protein"/>
    <property type="match status" value="1"/>
</dbReference>
<accession>A0AAX6GD99</accession>
<evidence type="ECO:0000256" key="6">
    <source>
        <dbReference type="ARBA" id="ARBA00022989"/>
    </source>
</evidence>
<dbReference type="Pfam" id="PF01694">
    <property type="entry name" value="Rhomboid"/>
    <property type="match status" value="1"/>
</dbReference>
<keyword evidence="7 8" id="KW-0472">Membrane</keyword>
<keyword evidence="6 8" id="KW-1133">Transmembrane helix</keyword>
<keyword evidence="8" id="KW-0645">Protease</keyword>
<reference evidence="10" key="2">
    <citation type="submission" date="2023-04" db="EMBL/GenBank/DDBJ databases">
        <authorList>
            <person name="Bruccoleri R.E."/>
            <person name="Oakeley E.J."/>
            <person name="Faust A.-M."/>
            <person name="Dessus-Babus S."/>
            <person name="Altorfer M."/>
            <person name="Burckhardt D."/>
            <person name="Oertli M."/>
            <person name="Naumann U."/>
            <person name="Petersen F."/>
            <person name="Wong J."/>
        </authorList>
    </citation>
    <scope>NUCLEOTIDE SEQUENCE</scope>
    <source>
        <strain evidence="10">GSM-AAB239-AS_SAM_17_03QT</strain>
        <tissue evidence="10">Leaf</tissue>
    </source>
</reference>
<comment type="caution">
    <text evidence="10">The sequence shown here is derived from an EMBL/GenBank/DDBJ whole genome shotgun (WGS) entry which is preliminary data.</text>
</comment>
<feature type="transmembrane region" description="Helical" evidence="8">
    <location>
        <begin position="195"/>
        <end position="212"/>
    </location>
</feature>
<dbReference type="GO" id="GO:0016020">
    <property type="term" value="C:membrane"/>
    <property type="evidence" value="ECO:0007669"/>
    <property type="project" value="UniProtKB-SubCell"/>
</dbReference>
<proteinExistence type="inferred from homology"/>
<dbReference type="EC" id="3.4.21.105" evidence="8"/>
<keyword evidence="4 8" id="KW-0812">Transmembrane</keyword>
<feature type="transmembrane region" description="Helical" evidence="8">
    <location>
        <begin position="108"/>
        <end position="129"/>
    </location>
</feature>
<dbReference type="InterPro" id="IPR022764">
    <property type="entry name" value="Peptidase_S54_rhomboid_dom"/>
</dbReference>
<dbReference type="GO" id="GO:0005737">
    <property type="term" value="C:cytoplasm"/>
    <property type="evidence" value="ECO:0007669"/>
    <property type="project" value="UniProtKB-ARBA"/>
</dbReference>
<dbReference type="InterPro" id="IPR002610">
    <property type="entry name" value="Peptidase_S54_rhomboid-like"/>
</dbReference>
<keyword evidence="8" id="KW-0720">Serine protease</keyword>
<dbReference type="AlphaFoldDB" id="A0AAX6GD99"/>
<organism evidence="10 11">
    <name type="scientific">Iris pallida</name>
    <name type="common">Sweet iris</name>
    <dbReference type="NCBI Taxonomy" id="29817"/>
    <lineage>
        <taxon>Eukaryota</taxon>
        <taxon>Viridiplantae</taxon>
        <taxon>Streptophyta</taxon>
        <taxon>Embryophyta</taxon>
        <taxon>Tracheophyta</taxon>
        <taxon>Spermatophyta</taxon>
        <taxon>Magnoliopsida</taxon>
        <taxon>Liliopsida</taxon>
        <taxon>Asparagales</taxon>
        <taxon>Iridaceae</taxon>
        <taxon>Iridoideae</taxon>
        <taxon>Irideae</taxon>
        <taxon>Iris</taxon>
    </lineage>
</organism>
<feature type="transmembrane region" description="Helical" evidence="8">
    <location>
        <begin position="163"/>
        <end position="183"/>
    </location>
</feature>
<keyword evidence="5 8" id="KW-0378">Hydrolase</keyword>
<feature type="domain" description="Peptidase S54 rhomboid" evidence="9">
    <location>
        <begin position="99"/>
        <end position="236"/>
    </location>
</feature>
<evidence type="ECO:0000256" key="3">
    <source>
        <dbReference type="ARBA" id="ARBA00009045"/>
    </source>
</evidence>
<evidence type="ECO:0000256" key="8">
    <source>
        <dbReference type="RuleBase" id="RU362115"/>
    </source>
</evidence>
<protein>
    <recommendedName>
        <fullName evidence="8">RHOMBOID-like protein</fullName>
        <ecNumber evidence="8">3.4.21.105</ecNumber>
    </recommendedName>
</protein>
<evidence type="ECO:0000256" key="2">
    <source>
        <dbReference type="ARBA" id="ARBA00004141"/>
    </source>
</evidence>
<dbReference type="Gene3D" id="1.20.1540.10">
    <property type="entry name" value="Rhomboid-like"/>
    <property type="match status" value="1"/>
</dbReference>
<comment type="subcellular location">
    <subcellularLocation>
        <location evidence="2 8">Membrane</location>
        <topology evidence="2 8">Multi-pass membrane protein</topology>
    </subcellularLocation>
</comment>
<evidence type="ECO:0000256" key="4">
    <source>
        <dbReference type="ARBA" id="ARBA00022692"/>
    </source>
</evidence>